<sequence>MKAKPKGLDRPSTVKIIKAMSTAHTWLYRRSGGRLGRKWHVGSALRHGVPVCLLTTTGRKSGVPRTVPLLYLADGEDAVLVASQGGLPTNPQWYYNLLAEPAVTVQLGTRTRAMRARVADAAERAVLWPRLVRLYADYENYQSWTDREIPVIICEPVR</sequence>
<reference evidence="3" key="1">
    <citation type="submission" date="2022-05" db="EMBL/GenBank/DDBJ databases">
        <title>Jatrophihabitans sp. SB3-54 whole genome sequence.</title>
        <authorList>
            <person name="Suh M.K."/>
            <person name="Eom M.K."/>
            <person name="Kim J.S."/>
            <person name="Kim H.S."/>
            <person name="Do H.E."/>
            <person name="Shin Y.K."/>
            <person name="Lee J.-S."/>
        </authorList>
    </citation>
    <scope>NUCLEOTIDE SEQUENCE</scope>
    <source>
        <strain evidence="3">SB3-54</strain>
    </source>
</reference>
<comment type="catalytic activity">
    <reaction evidence="2">
        <text>oxidized coenzyme F420-(gamma-L-Glu)(n) + a quinol + H(+) = reduced coenzyme F420-(gamma-L-Glu)(n) + a quinone</text>
        <dbReference type="Rhea" id="RHEA:39663"/>
        <dbReference type="Rhea" id="RHEA-COMP:12939"/>
        <dbReference type="Rhea" id="RHEA-COMP:14378"/>
        <dbReference type="ChEBI" id="CHEBI:15378"/>
        <dbReference type="ChEBI" id="CHEBI:24646"/>
        <dbReference type="ChEBI" id="CHEBI:132124"/>
        <dbReference type="ChEBI" id="CHEBI:133980"/>
        <dbReference type="ChEBI" id="CHEBI:139511"/>
    </reaction>
</comment>
<keyword evidence="4" id="KW-1185">Reference proteome</keyword>
<evidence type="ECO:0000313" key="3">
    <source>
        <dbReference type="EMBL" id="WAX57851.1"/>
    </source>
</evidence>
<proteinExistence type="inferred from homology"/>
<protein>
    <submittedName>
        <fullName evidence="3">Nitroreductase family deazaflavin-dependent oxidoreductase</fullName>
    </submittedName>
</protein>
<evidence type="ECO:0000313" key="4">
    <source>
        <dbReference type="Proteomes" id="UP001164693"/>
    </source>
</evidence>
<dbReference type="PANTHER" id="PTHR39428">
    <property type="entry name" value="F420H(2)-DEPENDENT QUINONE REDUCTASE RV1261C"/>
    <property type="match status" value="1"/>
</dbReference>
<name>A0ABY7JZ54_9ACTN</name>
<dbReference type="InterPro" id="IPR004378">
    <property type="entry name" value="F420H2_quin_Rdtase"/>
</dbReference>
<evidence type="ECO:0000256" key="2">
    <source>
        <dbReference type="ARBA" id="ARBA00049106"/>
    </source>
</evidence>
<organism evidence="3 4">
    <name type="scientific">Jatrophihabitans cynanchi</name>
    <dbReference type="NCBI Taxonomy" id="2944128"/>
    <lineage>
        <taxon>Bacteria</taxon>
        <taxon>Bacillati</taxon>
        <taxon>Actinomycetota</taxon>
        <taxon>Actinomycetes</taxon>
        <taxon>Jatrophihabitantales</taxon>
        <taxon>Jatrophihabitantaceae</taxon>
        <taxon>Jatrophihabitans</taxon>
    </lineage>
</organism>
<dbReference type="Gene3D" id="2.30.110.10">
    <property type="entry name" value="Electron Transport, Fmn-binding Protein, Chain A"/>
    <property type="match status" value="1"/>
</dbReference>
<dbReference type="SUPFAM" id="SSF50475">
    <property type="entry name" value="FMN-binding split barrel"/>
    <property type="match status" value="1"/>
</dbReference>
<dbReference type="PANTHER" id="PTHR39428:SF3">
    <property type="entry name" value="DEAZAFLAVIN-DEPENDENT NITROREDUCTASE"/>
    <property type="match status" value="1"/>
</dbReference>
<comment type="similarity">
    <text evidence="1">Belongs to the F420H(2)-dependent quinone reductase family.</text>
</comment>
<dbReference type="Proteomes" id="UP001164693">
    <property type="component" value="Chromosome"/>
</dbReference>
<dbReference type="EMBL" id="CP097463">
    <property type="protein sequence ID" value="WAX57851.1"/>
    <property type="molecule type" value="Genomic_DNA"/>
</dbReference>
<accession>A0ABY7JZ54</accession>
<dbReference type="NCBIfam" id="TIGR00026">
    <property type="entry name" value="hi_GC_TIGR00026"/>
    <property type="match status" value="1"/>
</dbReference>
<evidence type="ECO:0000256" key="1">
    <source>
        <dbReference type="ARBA" id="ARBA00008710"/>
    </source>
</evidence>
<dbReference type="InterPro" id="IPR012349">
    <property type="entry name" value="Split_barrel_FMN-bd"/>
</dbReference>
<dbReference type="Pfam" id="PF04075">
    <property type="entry name" value="F420H2_quin_red"/>
    <property type="match status" value="1"/>
</dbReference>
<gene>
    <name evidence="3" type="ORF">M6B22_03570</name>
</gene>